<dbReference type="Pfam" id="PF14065">
    <property type="entry name" value="Pvc16_N"/>
    <property type="match status" value="1"/>
</dbReference>
<dbReference type="InterPro" id="IPR025351">
    <property type="entry name" value="Pvc16_N"/>
</dbReference>
<evidence type="ECO:0000259" key="1">
    <source>
        <dbReference type="Pfam" id="PF14065"/>
    </source>
</evidence>
<protein>
    <submittedName>
        <fullName evidence="2">DUF4255 domain-containing protein</fullName>
    </submittedName>
</protein>
<dbReference type="RefSeq" id="WP_172161129.1">
    <property type="nucleotide sequence ID" value="NZ_CP053564.1"/>
</dbReference>
<dbReference type="AlphaFoldDB" id="A0A6M6JL83"/>
<name>A0A6M6JL83_9PSEU</name>
<evidence type="ECO:0000313" key="2">
    <source>
        <dbReference type="EMBL" id="QJY47953.1"/>
    </source>
</evidence>
<evidence type="ECO:0000313" key="3">
    <source>
        <dbReference type="Proteomes" id="UP000505377"/>
    </source>
</evidence>
<proteinExistence type="predicted"/>
<reference evidence="2 3" key="1">
    <citation type="submission" date="2020-05" db="EMBL/GenBank/DDBJ databases">
        <authorList>
            <person name="Mo P."/>
        </authorList>
    </citation>
    <scope>NUCLEOTIDE SEQUENCE [LARGE SCALE GENOMIC DNA]</scope>
    <source>
        <strain evidence="2 3">Gen01</strain>
    </source>
</reference>
<gene>
    <name evidence="2" type="ORF">HOP40_20905</name>
</gene>
<accession>A0A6M6JL83</accession>
<organism evidence="2 3">
    <name type="scientific">Pseudonocardia broussonetiae</name>
    <dbReference type="NCBI Taxonomy" id="2736640"/>
    <lineage>
        <taxon>Bacteria</taxon>
        <taxon>Bacillati</taxon>
        <taxon>Actinomycetota</taxon>
        <taxon>Actinomycetes</taxon>
        <taxon>Pseudonocardiales</taxon>
        <taxon>Pseudonocardiaceae</taxon>
        <taxon>Pseudonocardia</taxon>
    </lineage>
</organism>
<feature type="domain" description="Pvc16 N-terminal" evidence="1">
    <location>
        <begin position="9"/>
        <end position="206"/>
    </location>
</feature>
<dbReference type="EMBL" id="CP053564">
    <property type="protein sequence ID" value="QJY47953.1"/>
    <property type="molecule type" value="Genomic_DNA"/>
</dbReference>
<sequence>MSTGAAVAAVTALIRIVLQGAMNGPLAPAVANFTITALPPDRVVPAETAQLNLFLYRTTPNPGWRNVELPSRSSDGSRRTLPPLAVDLHYLLSAHGKLELEAELLLGHAMAALHGMPLLTRPFVTGALSGVRPGDIQDALWSPISQSGLAEQEEVVTISMEPLSVDDLVKLWSVLGEKYRTSVAYVATVVLIRPDETIPQAPPVTEPARVGVAPLPHAVLDAVTPGELDFAADAPLTLTGRRLLVPGSQVVFGGGPSRDPQPGSTSTDVRVLLPAAVPAGLSTVRVTQPATIGDTTRPMERSNPLPLTVRPVVVSAPVVDAAGSPVVRATLTPDVAPSQEVALLLDGVPDPIAAQAHPLPTGTVDFPIAVAAGTYPARVRVDGAASQPLTVVVP</sequence>
<keyword evidence="3" id="KW-1185">Reference proteome</keyword>
<dbReference type="KEGG" id="pbro:HOP40_20905"/>
<dbReference type="Proteomes" id="UP000505377">
    <property type="component" value="Chromosome"/>
</dbReference>